<comment type="cofactor">
    <cofactor evidence="1 3">
        <name>FAD</name>
        <dbReference type="ChEBI" id="CHEBI:57692"/>
    </cofactor>
</comment>
<organism evidence="6 7">
    <name type="scientific">Marasmiellus scandens</name>
    <dbReference type="NCBI Taxonomy" id="2682957"/>
    <lineage>
        <taxon>Eukaryota</taxon>
        <taxon>Fungi</taxon>
        <taxon>Dikarya</taxon>
        <taxon>Basidiomycota</taxon>
        <taxon>Agaricomycotina</taxon>
        <taxon>Agaricomycetes</taxon>
        <taxon>Agaricomycetidae</taxon>
        <taxon>Agaricales</taxon>
        <taxon>Marasmiineae</taxon>
        <taxon>Omphalotaceae</taxon>
        <taxon>Marasmiellus</taxon>
    </lineage>
</organism>
<dbReference type="InterPro" id="IPR001613">
    <property type="entry name" value="Flavin_amine_oxidase"/>
</dbReference>
<proteinExistence type="inferred from homology"/>
<evidence type="ECO:0000256" key="1">
    <source>
        <dbReference type="ARBA" id="ARBA00001974"/>
    </source>
</evidence>
<dbReference type="PANTHER" id="PTHR10742:SF313">
    <property type="entry name" value="AMINE OXIDASE"/>
    <property type="match status" value="1"/>
</dbReference>
<name>A0ABR1J5J5_9AGAR</name>
<dbReference type="PRINTS" id="PR00757">
    <property type="entry name" value="AMINEOXDASEF"/>
</dbReference>
<evidence type="ECO:0000256" key="2">
    <source>
        <dbReference type="ARBA" id="ARBA00023002"/>
    </source>
</evidence>
<dbReference type="PANTHER" id="PTHR10742">
    <property type="entry name" value="FLAVIN MONOAMINE OXIDASE"/>
    <property type="match status" value="1"/>
</dbReference>
<dbReference type="EMBL" id="JBANRG010000032">
    <property type="protein sequence ID" value="KAK7450991.1"/>
    <property type="molecule type" value="Genomic_DNA"/>
</dbReference>
<gene>
    <name evidence="6" type="ORF">VKT23_012668</name>
</gene>
<keyword evidence="7" id="KW-1185">Reference proteome</keyword>
<reference evidence="6 7" key="1">
    <citation type="submission" date="2024-01" db="EMBL/GenBank/DDBJ databases">
        <title>A draft genome for the cacao thread blight pathogen Marasmiellus scandens.</title>
        <authorList>
            <person name="Baruah I.K."/>
            <person name="Leung J."/>
            <person name="Bukari Y."/>
            <person name="Amoako-Attah I."/>
            <person name="Meinhardt L.W."/>
            <person name="Bailey B.A."/>
            <person name="Cohen S.P."/>
        </authorList>
    </citation>
    <scope>NUCLEOTIDE SEQUENCE [LARGE SCALE GENOMIC DNA]</scope>
    <source>
        <strain evidence="6 7">GH-19</strain>
    </source>
</reference>
<evidence type="ECO:0000256" key="4">
    <source>
        <dbReference type="SAM" id="SignalP"/>
    </source>
</evidence>
<dbReference type="SUPFAM" id="SSF54373">
    <property type="entry name" value="FAD-linked reductases, C-terminal domain"/>
    <property type="match status" value="1"/>
</dbReference>
<evidence type="ECO:0000256" key="3">
    <source>
        <dbReference type="RuleBase" id="RU362067"/>
    </source>
</evidence>
<sequence length="507" mass="56827">MHFLRLLLVVSSVLLSVSTRVQSRPLEDRNKDTSRRESSTAINATVLILGGGVAGVIAARTFYEQGIDFLIIEARGELGGRMMSHSFSGITVEAGANWVQGTQTGGGLANPIYELAKKHGLKTQSSDFTGSITTYDVEGQTDFINVVNDARDNYTVLTVTAGARVSPSLADITSRAGYSLNDAKPLDAHAKAAEYLHFDWEYGQTPEETSWIASSWANNFTFESEEGGFSEENLMSLDDRGFKYLIQSEAEEFVEPQQVIYNSVIKEIAHGESGVNVTLENGEFFAADYALCTFSLGVLQNDDVTFTPALPHYKQEAIQSMTMGTYTKIFLRFSRKFWFDTEMGLYADPERGRYPVWQSLDHPNFMPGSGIIFVTVTGDYSIRVESLPESQIKKEVIEVLQRMFPEEDIPEPVDFWFHRWHSDKLYRGSYSNWPANFLQPHHDNLRANVGRLYFAGEATSMKYFGFLHGAYFEGLHMAEEMAGCITDGRCLGLTHFEDVKNAVPYRV</sequence>
<keyword evidence="3" id="KW-0285">Flavoprotein</keyword>
<dbReference type="EC" id="1.4.3.-" evidence="3"/>
<feature type="signal peptide" evidence="4">
    <location>
        <begin position="1"/>
        <end position="23"/>
    </location>
</feature>
<accession>A0ABR1J5J5</accession>
<dbReference type="SUPFAM" id="SSF51905">
    <property type="entry name" value="FAD/NAD(P)-binding domain"/>
    <property type="match status" value="1"/>
</dbReference>
<protein>
    <recommendedName>
        <fullName evidence="3">Amine oxidase</fullName>
        <ecNumber evidence="3">1.4.3.-</ecNumber>
    </recommendedName>
</protein>
<dbReference type="Gene3D" id="3.90.660.10">
    <property type="match status" value="1"/>
</dbReference>
<keyword evidence="2 3" id="KW-0560">Oxidoreductase</keyword>
<keyword evidence="4" id="KW-0732">Signal</keyword>
<feature type="chain" id="PRO_5046733507" description="Amine oxidase" evidence="4">
    <location>
        <begin position="24"/>
        <end position="507"/>
    </location>
</feature>
<dbReference type="Gene3D" id="3.50.50.60">
    <property type="entry name" value="FAD/NAD(P)-binding domain"/>
    <property type="match status" value="1"/>
</dbReference>
<comment type="similarity">
    <text evidence="3">Belongs to the flavin monoamine oxidase family.</text>
</comment>
<evidence type="ECO:0000313" key="7">
    <source>
        <dbReference type="Proteomes" id="UP001498398"/>
    </source>
</evidence>
<keyword evidence="3" id="KW-0274">FAD</keyword>
<dbReference type="Pfam" id="PF01593">
    <property type="entry name" value="Amino_oxidase"/>
    <property type="match status" value="1"/>
</dbReference>
<evidence type="ECO:0000259" key="5">
    <source>
        <dbReference type="Pfam" id="PF01593"/>
    </source>
</evidence>
<feature type="domain" description="Amine oxidase" evidence="5">
    <location>
        <begin position="53"/>
        <end position="481"/>
    </location>
</feature>
<dbReference type="InterPro" id="IPR050281">
    <property type="entry name" value="Flavin_monoamine_oxidase"/>
</dbReference>
<dbReference type="Proteomes" id="UP001498398">
    <property type="component" value="Unassembled WGS sequence"/>
</dbReference>
<dbReference type="InterPro" id="IPR002937">
    <property type="entry name" value="Amino_oxidase"/>
</dbReference>
<evidence type="ECO:0000313" key="6">
    <source>
        <dbReference type="EMBL" id="KAK7450991.1"/>
    </source>
</evidence>
<dbReference type="InterPro" id="IPR036188">
    <property type="entry name" value="FAD/NAD-bd_sf"/>
</dbReference>
<comment type="caution">
    <text evidence="6">The sequence shown here is derived from an EMBL/GenBank/DDBJ whole genome shotgun (WGS) entry which is preliminary data.</text>
</comment>